<dbReference type="AlphaFoldDB" id="A0A921N243"/>
<gene>
    <name evidence="1" type="ORF">K8V90_10560</name>
</gene>
<protein>
    <submittedName>
        <fullName evidence="1">Uncharacterized protein</fullName>
    </submittedName>
</protein>
<reference evidence="1" key="2">
    <citation type="submission" date="2021-09" db="EMBL/GenBank/DDBJ databases">
        <authorList>
            <person name="Gilroy R."/>
        </authorList>
    </citation>
    <scope>NUCLEOTIDE SEQUENCE</scope>
    <source>
        <strain evidence="1">1277</strain>
    </source>
</reference>
<proteinExistence type="predicted"/>
<comment type="caution">
    <text evidence="1">The sequence shown here is derived from an EMBL/GenBank/DDBJ whole genome shotgun (WGS) entry which is preliminary data.</text>
</comment>
<evidence type="ECO:0000313" key="2">
    <source>
        <dbReference type="Proteomes" id="UP000776700"/>
    </source>
</evidence>
<accession>A0A921N243</accession>
<name>A0A921N243_9FIRM</name>
<evidence type="ECO:0000313" key="1">
    <source>
        <dbReference type="EMBL" id="HJG97532.1"/>
    </source>
</evidence>
<reference evidence="1" key="1">
    <citation type="journal article" date="2021" name="PeerJ">
        <title>Extensive microbial diversity within the chicken gut microbiome revealed by metagenomics and culture.</title>
        <authorList>
            <person name="Gilroy R."/>
            <person name="Ravi A."/>
            <person name="Getino M."/>
            <person name="Pursley I."/>
            <person name="Horton D.L."/>
            <person name="Alikhan N.F."/>
            <person name="Baker D."/>
            <person name="Gharbi K."/>
            <person name="Hall N."/>
            <person name="Watson M."/>
            <person name="Adriaenssens E.M."/>
            <person name="Foster-Nyarko E."/>
            <person name="Jarju S."/>
            <person name="Secka A."/>
            <person name="Antonio M."/>
            <person name="Oren A."/>
            <person name="Chaudhuri R.R."/>
            <person name="La Ragione R."/>
            <person name="Hildebrand F."/>
            <person name="Pallen M.J."/>
        </authorList>
    </citation>
    <scope>NUCLEOTIDE SEQUENCE</scope>
    <source>
        <strain evidence="1">1277</strain>
    </source>
</reference>
<dbReference type="EMBL" id="DYUB01000327">
    <property type="protein sequence ID" value="HJG97532.1"/>
    <property type="molecule type" value="Genomic_DNA"/>
</dbReference>
<organism evidence="1 2">
    <name type="scientific">Romboutsia timonensis</name>
    <dbReference type="NCBI Taxonomy" id="1776391"/>
    <lineage>
        <taxon>Bacteria</taxon>
        <taxon>Bacillati</taxon>
        <taxon>Bacillota</taxon>
        <taxon>Clostridia</taxon>
        <taxon>Peptostreptococcales</taxon>
        <taxon>Peptostreptococcaceae</taxon>
        <taxon>Romboutsia</taxon>
    </lineage>
</organism>
<sequence length="107" mass="12384">MRKFKVVVTTTKEFEIELDDAKITEEELDGFESAFYPLDEEDDRIKSMAGDYCRLRAKYGQGFIEGYGHVLEKGRIPFSTKIANEEPNDAINIVDYDDYEDVEVDEL</sequence>
<dbReference type="Proteomes" id="UP000776700">
    <property type="component" value="Unassembled WGS sequence"/>
</dbReference>